<comment type="caution">
    <text evidence="2">The sequence shown here is derived from an EMBL/GenBank/DDBJ whole genome shotgun (WGS) entry which is preliminary data.</text>
</comment>
<evidence type="ECO:0000259" key="1">
    <source>
        <dbReference type="Pfam" id="PF09588"/>
    </source>
</evidence>
<evidence type="ECO:0000313" key="3">
    <source>
        <dbReference type="Proteomes" id="UP001159363"/>
    </source>
</evidence>
<dbReference type="Proteomes" id="UP001159363">
    <property type="component" value="Chromosome X"/>
</dbReference>
<reference evidence="2 3" key="1">
    <citation type="submission" date="2023-02" db="EMBL/GenBank/DDBJ databases">
        <title>LHISI_Scaffold_Assembly.</title>
        <authorList>
            <person name="Stuart O.P."/>
            <person name="Cleave R."/>
            <person name="Magrath M.J.L."/>
            <person name="Mikheyev A.S."/>
        </authorList>
    </citation>
    <scope>NUCLEOTIDE SEQUENCE [LARGE SCALE GENOMIC DNA]</scope>
    <source>
        <strain evidence="2">Daus_M_001</strain>
        <tissue evidence="2">Leg muscle</tissue>
    </source>
</reference>
<protein>
    <recommendedName>
        <fullName evidence="1">YqaJ viral recombinase domain-containing protein</fullName>
    </recommendedName>
</protein>
<keyword evidence="3" id="KW-1185">Reference proteome</keyword>
<accession>A0ABQ9HPG3</accession>
<dbReference type="InterPro" id="IPR051703">
    <property type="entry name" value="NF-kappa-B_Signaling_Reg"/>
</dbReference>
<dbReference type="Gene3D" id="3.90.320.10">
    <property type="match status" value="1"/>
</dbReference>
<dbReference type="InterPro" id="IPR019080">
    <property type="entry name" value="YqaJ_viral_recombinase"/>
</dbReference>
<dbReference type="SUPFAM" id="SSF52980">
    <property type="entry name" value="Restriction endonuclease-like"/>
    <property type="match status" value="1"/>
</dbReference>
<name>A0ABQ9HPG3_9NEOP</name>
<feature type="domain" description="YqaJ viral recombinase" evidence="1">
    <location>
        <begin position="97"/>
        <end position="186"/>
    </location>
</feature>
<dbReference type="PANTHER" id="PTHR46609">
    <property type="entry name" value="EXONUCLEASE, PHAGE-TYPE/RECB, C-TERMINAL DOMAIN-CONTAINING PROTEIN"/>
    <property type="match status" value="1"/>
</dbReference>
<sequence length="342" mass="39515">MTEKLRWRRLIFHGRKRVEHRNEKNLDNVMKLENREHIEKRTREQNTSHKWKVEHSKRITLSFFGKICKMKATTSCANVVKEIRYQVFKGNSMAISQFERENPGIVFKRSGLIMAQEYPFLGASPDGHIGDDQLIEVKCPSFAISMPPLDGLAKGKIKYLEMKGGIPQLKLSHNYMYQVQGVLHISRRKICNFVVRTPEGMISLKIQQDKDFWENKMVTELLTYFYNSLLPETIDPRHPRNMPIYECPHIKSAQEAKREKKKSETRATVETTKIICEESCVISHISQHGQQLNKLVVTQSVADRSPQVSEAMLSTAHVERCVVEERDGKHDNQGGPTDIQLD</sequence>
<dbReference type="InterPro" id="IPR011335">
    <property type="entry name" value="Restrct_endonuc-II-like"/>
</dbReference>
<dbReference type="Pfam" id="PF09588">
    <property type="entry name" value="YqaJ"/>
    <property type="match status" value="1"/>
</dbReference>
<dbReference type="EMBL" id="JARBHB010000004">
    <property type="protein sequence ID" value="KAJ8886243.1"/>
    <property type="molecule type" value="Genomic_DNA"/>
</dbReference>
<organism evidence="2 3">
    <name type="scientific">Dryococelus australis</name>
    <dbReference type="NCBI Taxonomy" id="614101"/>
    <lineage>
        <taxon>Eukaryota</taxon>
        <taxon>Metazoa</taxon>
        <taxon>Ecdysozoa</taxon>
        <taxon>Arthropoda</taxon>
        <taxon>Hexapoda</taxon>
        <taxon>Insecta</taxon>
        <taxon>Pterygota</taxon>
        <taxon>Neoptera</taxon>
        <taxon>Polyneoptera</taxon>
        <taxon>Phasmatodea</taxon>
        <taxon>Verophasmatodea</taxon>
        <taxon>Anareolatae</taxon>
        <taxon>Phasmatidae</taxon>
        <taxon>Eurycanthinae</taxon>
        <taxon>Dryococelus</taxon>
    </lineage>
</organism>
<proteinExistence type="predicted"/>
<evidence type="ECO:0000313" key="2">
    <source>
        <dbReference type="EMBL" id="KAJ8886243.1"/>
    </source>
</evidence>
<gene>
    <name evidence="2" type="ORF">PR048_012452</name>
</gene>
<dbReference type="InterPro" id="IPR011604">
    <property type="entry name" value="PDDEXK-like_dom_sf"/>
</dbReference>
<dbReference type="CDD" id="cd22343">
    <property type="entry name" value="PDDEXK_lambda_exonuclease-like"/>
    <property type="match status" value="1"/>
</dbReference>
<dbReference type="PANTHER" id="PTHR46609:SF8">
    <property type="entry name" value="YQAJ VIRAL RECOMBINASE DOMAIN-CONTAINING PROTEIN"/>
    <property type="match status" value="1"/>
</dbReference>